<evidence type="ECO:0000313" key="1">
    <source>
        <dbReference type="EMBL" id="QHJ74551.1"/>
    </source>
</evidence>
<evidence type="ECO:0000313" key="2">
    <source>
        <dbReference type="Proteomes" id="UP000464957"/>
    </source>
</evidence>
<proteinExistence type="predicted"/>
<sequence>MSIIFERATLKTRKGSAVKRSKWGVGKDIGGSLYVHVDYVPDEFKQMVADARTQVSIANPQFTPNIVRIDYKKGGVAFYDSVEFDTVQEPAAGMMNTYKDGAVSKPRQVNQIWHHKWLWVGDDYRGFDTSQSYDRSAQWLDHDDIPFAKIGNKKTWREWLSSVNLTESLDKPAKVMYPKGDVPVGDKKPIEGLFQIGKQVYRVILIPRGIDWGGNDEIFNFNPPEFVKAVEVHFQVRGESGWTNDLTASENPMQVFATVVNETVNFAKKYNCETIATSIKDGNEKRISLYKRLFKRLGPQYGYKPSFESQDDVTIFMLDK</sequence>
<dbReference type="EMBL" id="MN794232">
    <property type="protein sequence ID" value="QHJ74551.1"/>
    <property type="molecule type" value="Genomic_DNA"/>
</dbReference>
<reference evidence="1 2" key="1">
    <citation type="submission" date="2019-12" db="EMBL/GenBank/DDBJ databases">
        <authorList>
            <person name="Harris M."/>
            <person name="Ho T.C."/>
            <person name="Fruchtman H."/>
            <person name="Garin M."/>
            <person name="Kubatin V."/>
            <person name="Lu T."/>
            <person name="Xue L."/>
            <person name="Marr M.T."/>
        </authorList>
    </citation>
    <scope>NUCLEOTIDE SEQUENCE [LARGE SCALE GENOMIC DNA]</scope>
</reference>
<protein>
    <submittedName>
        <fullName evidence="1">Uncharacterized protein</fullName>
    </submittedName>
</protein>
<name>A0A6B9SUS6_9CAUD</name>
<organism evidence="1 2">
    <name type="scientific">Vibrio phage VH1_2019</name>
    <dbReference type="NCBI Taxonomy" id="2686307"/>
    <lineage>
        <taxon>Viruses</taxon>
        <taxon>Duplodnaviria</taxon>
        <taxon>Heunggongvirae</taxon>
        <taxon>Uroviricota</taxon>
        <taxon>Caudoviricetes</taxon>
        <taxon>Pantevenvirales</taxon>
        <taxon>Straboviridae</taxon>
        <taxon>Schizotequatrovirus</taxon>
        <taxon>Schizotequatrovirus KVP40</taxon>
    </lineage>
</organism>
<dbReference type="Proteomes" id="UP000464957">
    <property type="component" value="Segment"/>
</dbReference>
<accession>A0A6B9SUS6</accession>
<gene>
    <name evidence="1" type="ORF">VH12019_00251</name>
</gene>